<dbReference type="GO" id="GO:0030409">
    <property type="term" value="F:glutamate formimidoyltransferase activity"/>
    <property type="evidence" value="ECO:0007669"/>
    <property type="project" value="UniProtKB-EC"/>
</dbReference>
<dbReference type="InterPro" id="IPR004227">
    <property type="entry name" value="Formiminotransferase_cat"/>
</dbReference>
<dbReference type="GO" id="GO:0019557">
    <property type="term" value="P:L-histidine catabolic process to glutamate and formate"/>
    <property type="evidence" value="ECO:0007669"/>
    <property type="project" value="UniProtKB-UniPathway"/>
</dbReference>
<name>A0A3Q9HUE3_9FIRM</name>
<dbReference type="InterPro" id="IPR037070">
    <property type="entry name" value="Formiminotransferase_C_sf"/>
</dbReference>
<reference evidence="10 11" key="1">
    <citation type="submission" date="2016-07" db="EMBL/GenBank/DDBJ databases">
        <title>Genome and transcriptome analysis of iron-reducing fermentative bacteria Anoxybacter fermentans.</title>
        <authorList>
            <person name="Zeng X."/>
            <person name="Shao Z."/>
        </authorList>
    </citation>
    <scope>NUCLEOTIDE SEQUENCE [LARGE SCALE GENOMIC DNA]</scope>
    <source>
        <strain evidence="10 11">DY22613</strain>
    </source>
</reference>
<evidence type="ECO:0000256" key="7">
    <source>
        <dbReference type="ARBA" id="ARBA00022954"/>
    </source>
</evidence>
<evidence type="ECO:0000256" key="1">
    <source>
        <dbReference type="ARBA" id="ARBA00004496"/>
    </source>
</evidence>
<proteinExistence type="predicted"/>
<keyword evidence="6" id="KW-0369">Histidine metabolism</keyword>
<dbReference type="OrthoDB" id="9773217at2"/>
<evidence type="ECO:0000256" key="4">
    <source>
        <dbReference type="ARBA" id="ARBA00022490"/>
    </source>
</evidence>
<dbReference type="NCBIfam" id="TIGR02024">
    <property type="entry name" value="FtcD"/>
    <property type="match status" value="1"/>
</dbReference>
<dbReference type="InterPro" id="IPR051623">
    <property type="entry name" value="FTCD"/>
</dbReference>
<dbReference type="GO" id="GO:0005737">
    <property type="term" value="C:cytoplasm"/>
    <property type="evidence" value="ECO:0007669"/>
    <property type="project" value="UniProtKB-SubCell"/>
</dbReference>
<dbReference type="Gene3D" id="3.30.70.670">
    <property type="entry name" value="Formiminotransferase, C-terminal subdomain"/>
    <property type="match status" value="1"/>
</dbReference>
<evidence type="ECO:0000313" key="10">
    <source>
        <dbReference type="EMBL" id="AZR74610.1"/>
    </source>
</evidence>
<accession>A0A3Q9HUE3</accession>
<protein>
    <recommendedName>
        <fullName evidence="3">glutamate formimidoyltransferase</fullName>
        <ecNumber evidence="3">2.1.2.5</ecNumber>
    </recommendedName>
</protein>
<keyword evidence="4" id="KW-0963">Cytoplasm</keyword>
<dbReference type="SUPFAM" id="SSF55116">
    <property type="entry name" value="Formiminotransferase domain of formiminotransferase-cyclodeaminase"/>
    <property type="match status" value="2"/>
</dbReference>
<dbReference type="AlphaFoldDB" id="A0A3Q9HUE3"/>
<evidence type="ECO:0000259" key="8">
    <source>
        <dbReference type="SMART" id="SM01221"/>
    </source>
</evidence>
<dbReference type="InterPro" id="IPR022384">
    <property type="entry name" value="FormiminoTrfase_cat_dom_sf"/>
</dbReference>
<dbReference type="RefSeq" id="WP_127017972.1">
    <property type="nucleotide sequence ID" value="NZ_CP016379.1"/>
</dbReference>
<keyword evidence="5 10" id="KW-0808">Transferase</keyword>
<dbReference type="InterPro" id="IPR013802">
    <property type="entry name" value="Formiminotransferase_C"/>
</dbReference>
<dbReference type="UniPathway" id="UPA00379">
    <property type="reaction ID" value="UER00555"/>
</dbReference>
<dbReference type="SMART" id="SM01221">
    <property type="entry name" value="FTCD"/>
    <property type="match status" value="1"/>
</dbReference>
<sequence>MPQIVECVPNISEGRRPEVVEAVIDEIRQVEGVSLLDYSSDADHNRTVITFVGEMEPVKEAAFRLTKKAVELIDMEKHTGEHPRIGAVDVIPFIPIQGVEMEECIAAAKEVAKRIADELNVPTYLYGEAAQRPERRNLANIRKGQYEALKEEIGKEERRPDFGPAKTHPTAGATVVGARMPLVAFNVNLDTDQKWIADKIARAVRESSGGFKNVKAMGVMLEDRNQVQVSMNLENYVKTPIYRVFETIKREAARYGVNVVGSEIIGLVPQQALIDVAEWYLQVEEFNSDQVLENRLK</sequence>
<comment type="pathway">
    <text evidence="2">Amino-acid degradation; L-histidine degradation into L-glutamate; L-glutamate from N-formimidoyl-L-glutamate (transferase route): step 1/1.</text>
</comment>
<dbReference type="SMART" id="SM01222">
    <property type="entry name" value="FTCD_N"/>
    <property type="match status" value="1"/>
</dbReference>
<evidence type="ECO:0000313" key="11">
    <source>
        <dbReference type="Proteomes" id="UP000267250"/>
    </source>
</evidence>
<dbReference type="Pfam" id="PF02971">
    <property type="entry name" value="FTCD"/>
    <property type="match status" value="1"/>
</dbReference>
<dbReference type="GO" id="GO:0019556">
    <property type="term" value="P:L-histidine catabolic process to glutamate and formamide"/>
    <property type="evidence" value="ECO:0007669"/>
    <property type="project" value="UniProtKB-UniPathway"/>
</dbReference>
<dbReference type="Pfam" id="PF07837">
    <property type="entry name" value="FTCD_N"/>
    <property type="match status" value="1"/>
</dbReference>
<dbReference type="PANTHER" id="PTHR12234:SF8">
    <property type="entry name" value="FORMIMINOTRANSFERASE-CYCLODEAMINASE"/>
    <property type="match status" value="1"/>
</dbReference>
<feature type="domain" description="Formiminotransferase C-terminal subdomain" evidence="8">
    <location>
        <begin position="181"/>
        <end position="295"/>
    </location>
</feature>
<dbReference type="InterPro" id="IPR012886">
    <property type="entry name" value="Formiminotransferase_N"/>
</dbReference>
<evidence type="ECO:0000256" key="6">
    <source>
        <dbReference type="ARBA" id="ARBA00022808"/>
    </source>
</evidence>
<dbReference type="PANTHER" id="PTHR12234">
    <property type="entry name" value="FORMIMINOTRANSFERASE-CYCLODEAMINASE"/>
    <property type="match status" value="1"/>
</dbReference>
<dbReference type="GO" id="GO:0005542">
    <property type="term" value="F:folic acid binding"/>
    <property type="evidence" value="ECO:0007669"/>
    <property type="project" value="UniProtKB-KW"/>
</dbReference>
<dbReference type="InterPro" id="IPR037064">
    <property type="entry name" value="Formiminotransferase_N_sf"/>
</dbReference>
<organism evidence="10 11">
    <name type="scientific">Anoxybacter fermentans</name>
    <dbReference type="NCBI Taxonomy" id="1323375"/>
    <lineage>
        <taxon>Bacteria</taxon>
        <taxon>Bacillati</taxon>
        <taxon>Bacillota</taxon>
        <taxon>Clostridia</taxon>
        <taxon>Halanaerobiales</taxon>
        <taxon>Anoxybacter</taxon>
    </lineage>
</organism>
<dbReference type="Proteomes" id="UP000267250">
    <property type="component" value="Chromosome"/>
</dbReference>
<keyword evidence="11" id="KW-1185">Reference proteome</keyword>
<dbReference type="Gene3D" id="3.30.990.10">
    <property type="entry name" value="Formiminotransferase, N-terminal subdomain"/>
    <property type="match status" value="1"/>
</dbReference>
<gene>
    <name evidence="10" type="ORF">BBF96_15240</name>
</gene>
<feature type="domain" description="Formiminotransferase N-terminal subdomain" evidence="9">
    <location>
        <begin position="3"/>
        <end position="180"/>
    </location>
</feature>
<evidence type="ECO:0000256" key="5">
    <source>
        <dbReference type="ARBA" id="ARBA00022679"/>
    </source>
</evidence>
<dbReference type="KEGG" id="aft:BBF96_15240"/>
<comment type="subcellular location">
    <subcellularLocation>
        <location evidence="1">Cytoplasm</location>
    </subcellularLocation>
</comment>
<dbReference type="EMBL" id="CP016379">
    <property type="protein sequence ID" value="AZR74610.1"/>
    <property type="molecule type" value="Genomic_DNA"/>
</dbReference>
<evidence type="ECO:0000259" key="9">
    <source>
        <dbReference type="SMART" id="SM01222"/>
    </source>
</evidence>
<evidence type="ECO:0000256" key="2">
    <source>
        <dbReference type="ARBA" id="ARBA00005082"/>
    </source>
</evidence>
<evidence type="ECO:0000256" key="3">
    <source>
        <dbReference type="ARBA" id="ARBA00012252"/>
    </source>
</evidence>
<keyword evidence="7" id="KW-0290">Folate-binding</keyword>
<dbReference type="EC" id="2.1.2.5" evidence="3"/>